<evidence type="ECO:0000256" key="2">
    <source>
        <dbReference type="ARBA" id="ARBA00022475"/>
    </source>
</evidence>
<keyword evidence="5 7" id="KW-0472">Membrane</keyword>
<keyword evidence="4 7" id="KW-1133">Transmembrane helix</keyword>
<feature type="transmembrane region" description="Helical" evidence="7">
    <location>
        <begin position="149"/>
        <end position="170"/>
    </location>
</feature>
<dbReference type="AlphaFoldDB" id="A0A0K1XEB5"/>
<keyword evidence="2" id="KW-1003">Cell membrane</keyword>
<feature type="transmembrane region" description="Helical" evidence="7">
    <location>
        <begin position="445"/>
        <end position="463"/>
    </location>
</feature>
<dbReference type="EMBL" id="CP012365">
    <property type="protein sequence ID" value="AKX59676.1"/>
    <property type="molecule type" value="Genomic_DNA"/>
</dbReference>
<evidence type="ECO:0000256" key="7">
    <source>
        <dbReference type="SAM" id="Phobius"/>
    </source>
</evidence>
<accession>A0A0K1XEB5</accession>
<dbReference type="InterPro" id="IPR049453">
    <property type="entry name" value="Memb_transporter_dom"/>
</dbReference>
<evidence type="ECO:0000256" key="5">
    <source>
        <dbReference type="ARBA" id="ARBA00023136"/>
    </source>
</evidence>
<dbReference type="RefSeq" id="WP_053100846.1">
    <property type="nucleotide sequence ID" value="NZ_CP012365.1"/>
</dbReference>
<keyword evidence="3 7" id="KW-0812">Transmembrane</keyword>
<name>A0A0K1XEB5_9GAMM</name>
<feature type="transmembrane region" description="Helical" evidence="7">
    <location>
        <begin position="68"/>
        <end position="85"/>
    </location>
</feature>
<dbReference type="NCBIfam" id="TIGR01667">
    <property type="entry name" value="YCCS_YHFK"/>
    <property type="match status" value="1"/>
</dbReference>
<evidence type="ECO:0000256" key="3">
    <source>
        <dbReference type="ARBA" id="ARBA00022692"/>
    </source>
</evidence>
<evidence type="ECO:0000313" key="11">
    <source>
        <dbReference type="Proteomes" id="UP000063953"/>
    </source>
</evidence>
<dbReference type="Proteomes" id="UP000063953">
    <property type="component" value="Chromosome"/>
</dbReference>
<evidence type="ECO:0000256" key="4">
    <source>
        <dbReference type="ARBA" id="ARBA00022989"/>
    </source>
</evidence>
<dbReference type="GO" id="GO:0005886">
    <property type="term" value="C:plasma membrane"/>
    <property type="evidence" value="ECO:0007669"/>
    <property type="project" value="UniProtKB-SubCell"/>
</dbReference>
<feature type="domain" description="Integral membrane bound transporter" evidence="9">
    <location>
        <begin position="412"/>
        <end position="530"/>
    </location>
</feature>
<dbReference type="InterPro" id="IPR010019">
    <property type="entry name" value="Integral_membrane_YccS"/>
</dbReference>
<gene>
    <name evidence="10" type="ORF">AKN88_06845</name>
</gene>
<dbReference type="InterPro" id="IPR032692">
    <property type="entry name" value="YccS_N"/>
</dbReference>
<dbReference type="NCBIfam" id="TIGR01666">
    <property type="entry name" value="YCCS"/>
    <property type="match status" value="1"/>
</dbReference>
<comment type="similarity">
    <text evidence="6">Belongs to the YccS/YhfK family.</text>
</comment>
<evidence type="ECO:0000313" key="10">
    <source>
        <dbReference type="EMBL" id="AKX59676.1"/>
    </source>
</evidence>
<dbReference type="PANTHER" id="PTHR30509">
    <property type="entry name" value="P-HYDROXYBENZOIC ACID EFFLUX PUMP SUBUNIT-RELATED"/>
    <property type="match status" value="1"/>
</dbReference>
<sequence length="733" mass="82139">MAVFTLRLPLRRVWAIDKFGPSVRFFIALTICMAWSWSQHNMQQLIPLFLGVIASALAESDDTWQGRLVALLVTLGCFLVTATAVELLYPHPLLFGISLSVATFALIMFGAVSERYGTIAFATLVLSIYTMIGLEQKGNQPIILFDDSLVLLSGAAIYGVISVIWHGLFAQQPLQQSLARLFRRQCEYLKIKSTLFEPLRNMDVESHRLALAQQNSRVVAALNDTKNIILHRVGGGRPSPKVSRYLKLYFLAQDIHERASSSHYPYQELAEAFFHSDVLFRCLRLLRQQGDACKALAKAIQFKQPFDYGAGHTAALEDLQAAILYLRQQNNPEWRDLLRSLRALANNLSTLDSLLSDAANPDALALSQDTMILDRDPKTLREAWERIVQQLTPNSLLFRHALRLSLVVAVSFSVMQWLHPHQGFWILLTALFVCRPNYGATRVKLVERIIGTIAGLGASWVLFTLFPYLWVQALFAVAAGVAFFATRTTHYMLSTAFITLMVLFCFNQIGDGYHLFLPRLTDTLIGAAIAGLAVLLILPDWQGRRLNLVVANTLSANSHYLQQIMQEYQTGKTNDMSYRVARRDAHNADAALSVTLANMLKEPGHFRKETDVGFRFLLLSHTLLGYISALGAHRQLLADAPTYSNLSAEAQLLVNSLEALAEQLKQRQTIELINETEQQQTVRLRHLDSEEDDTLRLLQTQLLLISQQLASLRSLAASISKPLLKTKNLPSTS</sequence>
<evidence type="ECO:0000256" key="6">
    <source>
        <dbReference type="ARBA" id="ARBA00043993"/>
    </source>
</evidence>
<protein>
    <submittedName>
        <fullName evidence="10">Uncharacterized protein</fullName>
    </submittedName>
</protein>
<evidence type="ECO:0000259" key="9">
    <source>
        <dbReference type="Pfam" id="PF13515"/>
    </source>
</evidence>
<dbReference type="STRING" id="1697053.AKN87_09135"/>
<dbReference type="Pfam" id="PF12805">
    <property type="entry name" value="FUSC-like"/>
    <property type="match status" value="1"/>
</dbReference>
<organism evidence="10 11">
    <name type="scientific">Thiopseudomonas alkaliphila</name>
    <dbReference type="NCBI Taxonomy" id="1697053"/>
    <lineage>
        <taxon>Bacteria</taxon>
        <taxon>Pseudomonadati</taxon>
        <taxon>Pseudomonadota</taxon>
        <taxon>Gammaproteobacteria</taxon>
        <taxon>Pseudomonadales</taxon>
        <taxon>Pseudomonadaceae</taxon>
        <taxon>Thiopseudomonas</taxon>
    </lineage>
</organism>
<evidence type="ECO:0000256" key="1">
    <source>
        <dbReference type="ARBA" id="ARBA00004651"/>
    </source>
</evidence>
<evidence type="ECO:0000259" key="8">
    <source>
        <dbReference type="Pfam" id="PF12805"/>
    </source>
</evidence>
<dbReference type="PANTHER" id="PTHR30509:SF8">
    <property type="entry name" value="INNER MEMBRANE PROTEIN YCCS"/>
    <property type="match status" value="1"/>
</dbReference>
<comment type="subcellular location">
    <subcellularLocation>
        <location evidence="1">Cell membrane</location>
        <topology evidence="1">Multi-pass membrane protein</topology>
    </subcellularLocation>
</comment>
<reference evidence="10 11" key="1">
    <citation type="journal article" date="2015" name="Genome Announc.">
        <title>Genome Sequences of Oblitimonas alkaliphila gen. nov. sp. nov. (Proposed), a Novel Bacterium of the Pseudomonadaceae Family.</title>
        <authorList>
            <person name="Lauer A.C."/>
            <person name="Nicholson A.C."/>
            <person name="Humrighouse B.W."/>
            <person name="Emery B."/>
            <person name="Drobish A."/>
            <person name="Juieng P."/>
            <person name="Loparev V."/>
            <person name="McQuiston J.R."/>
        </authorList>
    </citation>
    <scope>NUCLEOTIDE SEQUENCE [LARGE SCALE GENOMIC DNA]</scope>
    <source>
        <strain evidence="10 11">E5571</strain>
    </source>
</reference>
<feature type="transmembrane region" description="Helical" evidence="7">
    <location>
        <begin position="491"/>
        <end position="510"/>
    </location>
</feature>
<keyword evidence="11" id="KW-1185">Reference proteome</keyword>
<proteinExistence type="inferred from homology"/>
<feature type="transmembrane region" description="Helical" evidence="7">
    <location>
        <begin position="116"/>
        <end position="134"/>
    </location>
</feature>
<feature type="transmembrane region" description="Helical" evidence="7">
    <location>
        <begin position="91"/>
        <end position="109"/>
    </location>
</feature>
<feature type="domain" description="Integral membrane protein YccS N-terminal" evidence="8">
    <location>
        <begin position="71"/>
        <end position="355"/>
    </location>
</feature>
<dbReference type="PATRIC" id="fig|1698449.3.peg.1373"/>
<dbReference type="Pfam" id="PF13515">
    <property type="entry name" value="FUSC_2"/>
    <property type="match status" value="1"/>
</dbReference>
<dbReference type="InterPro" id="IPR010020">
    <property type="entry name" value="Integral_membrane_YCCS_YHJK"/>
</dbReference>
<feature type="transmembrane region" description="Helical" evidence="7">
    <location>
        <begin position="21"/>
        <end position="38"/>
    </location>
</feature>
<feature type="transmembrane region" description="Helical" evidence="7">
    <location>
        <begin position="516"/>
        <end position="538"/>
    </location>
</feature>